<dbReference type="GO" id="GO:0008202">
    <property type="term" value="P:steroid metabolic process"/>
    <property type="evidence" value="ECO:0007669"/>
    <property type="project" value="UniProtKB-ARBA"/>
</dbReference>
<comment type="caution">
    <text evidence="6">The sequence shown here is derived from an EMBL/GenBank/DDBJ whole genome shotgun (WGS) entry which is preliminary data.</text>
</comment>
<dbReference type="InterPro" id="IPR003953">
    <property type="entry name" value="FAD-dep_OxRdtase_2_FAD-bd"/>
</dbReference>
<evidence type="ECO:0000256" key="3">
    <source>
        <dbReference type="ARBA" id="ARBA00022827"/>
    </source>
</evidence>
<dbReference type="Proteomes" id="UP001139451">
    <property type="component" value="Unassembled WGS sequence"/>
</dbReference>
<evidence type="ECO:0000259" key="5">
    <source>
        <dbReference type="Pfam" id="PF00890"/>
    </source>
</evidence>
<evidence type="ECO:0000313" key="7">
    <source>
        <dbReference type="Proteomes" id="UP001139451"/>
    </source>
</evidence>
<dbReference type="PRINTS" id="PR00411">
    <property type="entry name" value="PNDRDTASEI"/>
</dbReference>
<feature type="domain" description="FAD-dependent oxidoreductase 2 FAD-binding" evidence="5">
    <location>
        <begin position="12"/>
        <end position="553"/>
    </location>
</feature>
<evidence type="ECO:0000256" key="1">
    <source>
        <dbReference type="ARBA" id="ARBA00001974"/>
    </source>
</evidence>
<evidence type="ECO:0000313" key="6">
    <source>
        <dbReference type="EMBL" id="MCP3731277.1"/>
    </source>
</evidence>
<reference evidence="6" key="1">
    <citation type="submission" date="2022-05" db="EMBL/GenBank/DDBJ databases">
        <title>Sphingomonas sp. strain MG17 Genome sequencing and assembly.</title>
        <authorList>
            <person name="Kim I."/>
        </authorList>
    </citation>
    <scope>NUCLEOTIDE SEQUENCE</scope>
    <source>
        <strain evidence="6">MG17</strain>
    </source>
</reference>
<dbReference type="SUPFAM" id="SSF56425">
    <property type="entry name" value="Succinate dehydrogenase/fumarate reductase flavoprotein, catalytic domain"/>
    <property type="match status" value="1"/>
</dbReference>
<keyword evidence="2" id="KW-0285">Flavoprotein</keyword>
<gene>
    <name evidence="6" type="ORF">M9978_12650</name>
</gene>
<protein>
    <submittedName>
        <fullName evidence="6">FAD-binding protein</fullName>
    </submittedName>
</protein>
<dbReference type="SUPFAM" id="SSF51905">
    <property type="entry name" value="FAD/NAD(P)-binding domain"/>
    <property type="match status" value="1"/>
</dbReference>
<dbReference type="InterPro" id="IPR027477">
    <property type="entry name" value="Succ_DH/fumarate_Rdtase_cat_sf"/>
</dbReference>
<dbReference type="InterPro" id="IPR036188">
    <property type="entry name" value="FAD/NAD-bd_sf"/>
</dbReference>
<dbReference type="EMBL" id="JAMLDX010000009">
    <property type="protein sequence ID" value="MCP3731277.1"/>
    <property type="molecule type" value="Genomic_DNA"/>
</dbReference>
<dbReference type="PANTHER" id="PTHR43400:SF10">
    <property type="entry name" value="3-OXOSTEROID 1-DEHYDROGENASE"/>
    <property type="match status" value="1"/>
</dbReference>
<keyword evidence="7" id="KW-1185">Reference proteome</keyword>
<dbReference type="GO" id="GO:0016491">
    <property type="term" value="F:oxidoreductase activity"/>
    <property type="evidence" value="ECO:0007669"/>
    <property type="project" value="UniProtKB-KW"/>
</dbReference>
<evidence type="ECO:0000256" key="2">
    <source>
        <dbReference type="ARBA" id="ARBA00022630"/>
    </source>
</evidence>
<sequence>MSANPSLAPEYDLLVVGSGGGSMAAAAVARRMGKRVAILEKREKIGGSTSFSGGVWWIPDNHLLKAAGIDDSFGKARRYFDSTVTYQGPAVTAARRDAYLAAAPRMLRYLVGLGLKVRRPADDWPDYYDTNPGGLPEGRSVMPEPFDLHELGEWEQHMALYEPGSMLPLGADEFPTLFLMKRTMAGKLKAAKLGMRMARDKLLRRRTVANGGAIQGRMLQIALHEGVEVHRETPFRRFLVEEGRVVGVVVERDGREQEVRARSGVIVNAGGFSRNAAMRQAVSTRGPVGADWTNANPGDTGETVQAMIDLGAATDCLDTAWWIVTSRNTDGSWPEGATWKDGTLYPFMHHLDLSLPFSMMVDQDGRRIADESGAYMEIGERIYDRQQQTGRAIPAWMIFDARHRERYPWGAMPPGKTPQSWLDSGYMKKADSLEALAAQCGIDAAGLQQEVSRYNGFCRTGVDEDYGRGSRAFDRAHGDPTVTPNPNMGAIEQGPFYACAIYPGDVGTAGGVVTDEFARVRREDGSEIPGLYAVGNSTASLFGRCYPGAGASIGASFTFGYLAAHHALGSDELGKILEPPEDA</sequence>
<dbReference type="PANTHER" id="PTHR43400">
    <property type="entry name" value="FUMARATE REDUCTASE"/>
    <property type="match status" value="1"/>
</dbReference>
<comment type="cofactor">
    <cofactor evidence="1">
        <name>FAD</name>
        <dbReference type="ChEBI" id="CHEBI:57692"/>
    </cofactor>
</comment>
<name>A0A9X2KM42_9SPHN</name>
<evidence type="ECO:0000256" key="4">
    <source>
        <dbReference type="ARBA" id="ARBA00023002"/>
    </source>
</evidence>
<keyword evidence="3" id="KW-0274">FAD</keyword>
<dbReference type="Gene3D" id="3.50.50.60">
    <property type="entry name" value="FAD/NAD(P)-binding domain"/>
    <property type="match status" value="2"/>
</dbReference>
<proteinExistence type="predicted"/>
<organism evidence="6 7">
    <name type="scientific">Sphingomonas tagetis</name>
    <dbReference type="NCBI Taxonomy" id="2949092"/>
    <lineage>
        <taxon>Bacteria</taxon>
        <taxon>Pseudomonadati</taxon>
        <taxon>Pseudomonadota</taxon>
        <taxon>Alphaproteobacteria</taxon>
        <taxon>Sphingomonadales</taxon>
        <taxon>Sphingomonadaceae</taxon>
        <taxon>Sphingomonas</taxon>
    </lineage>
</organism>
<dbReference type="Pfam" id="PF00890">
    <property type="entry name" value="FAD_binding_2"/>
    <property type="match status" value="1"/>
</dbReference>
<dbReference type="RefSeq" id="WP_254293734.1">
    <property type="nucleotide sequence ID" value="NZ_JAMLDX010000009.1"/>
</dbReference>
<keyword evidence="4" id="KW-0560">Oxidoreductase</keyword>
<dbReference type="InterPro" id="IPR050315">
    <property type="entry name" value="FAD-oxidoreductase_2"/>
</dbReference>
<accession>A0A9X2KM42</accession>
<dbReference type="AlphaFoldDB" id="A0A9X2KM42"/>